<dbReference type="STRING" id="35608.A0A2U1LYY6"/>
<gene>
    <name evidence="1" type="ORF">CTI12_AA437800</name>
</gene>
<dbReference type="OrthoDB" id="28092at2759"/>
<accession>A0A2U1LYY6</accession>
<evidence type="ECO:0000313" key="1">
    <source>
        <dbReference type="EMBL" id="PWA54219.1"/>
    </source>
</evidence>
<organism evidence="1 2">
    <name type="scientific">Artemisia annua</name>
    <name type="common">Sweet wormwood</name>
    <dbReference type="NCBI Taxonomy" id="35608"/>
    <lineage>
        <taxon>Eukaryota</taxon>
        <taxon>Viridiplantae</taxon>
        <taxon>Streptophyta</taxon>
        <taxon>Embryophyta</taxon>
        <taxon>Tracheophyta</taxon>
        <taxon>Spermatophyta</taxon>
        <taxon>Magnoliopsida</taxon>
        <taxon>eudicotyledons</taxon>
        <taxon>Gunneridae</taxon>
        <taxon>Pentapetalae</taxon>
        <taxon>asterids</taxon>
        <taxon>campanulids</taxon>
        <taxon>Asterales</taxon>
        <taxon>Asteraceae</taxon>
        <taxon>Asteroideae</taxon>
        <taxon>Anthemideae</taxon>
        <taxon>Artemisiinae</taxon>
        <taxon>Artemisia</taxon>
    </lineage>
</organism>
<dbReference type="PANTHER" id="PTHR21573:SF0">
    <property type="entry name" value="ER MEMBRANE PROTEIN COMPLEX SUBUNIT 1"/>
    <property type="match status" value="1"/>
</dbReference>
<dbReference type="AlphaFoldDB" id="A0A2U1LYY6"/>
<comment type="caution">
    <text evidence="1">The sequence shown here is derived from an EMBL/GenBank/DDBJ whole genome shotgun (WGS) entry which is preliminary data.</text>
</comment>
<name>A0A2U1LYY6_ARTAN</name>
<keyword evidence="2" id="KW-1185">Reference proteome</keyword>
<sequence length="250" mass="28578">MKSSGYYGFIKEASQDAHTGKKVQYMVLTHSTVQVIYLSFCDSTEQQLHLLIDADNRAHLYPKTPEAAEIFQCESGNVYWYSVEAEVGILMGYGDKTQCNVDKYCFEARNLWSVVFPSESERIIATVMRKANEIVRLISKVMYLASRVQVSSIHLLHIHWCKKLEEHAGQTSIQRAVSFQDLTDDYRNHLHYRYIIFQSIEIGQWVDPTWYDPYGSGYGYGFPYGGAPVPTRLPLEVLAGAYKSIETSES</sequence>
<dbReference type="PANTHER" id="PTHR21573">
    <property type="entry name" value="ER MEMBRANE PROTEIN COMPLEX SUBUNIT 1"/>
    <property type="match status" value="1"/>
</dbReference>
<protein>
    <submittedName>
        <fullName evidence="1">Uncharacterized protein</fullName>
    </submittedName>
</protein>
<dbReference type="GO" id="GO:0072546">
    <property type="term" value="C:EMC complex"/>
    <property type="evidence" value="ECO:0007669"/>
    <property type="project" value="InterPro"/>
</dbReference>
<dbReference type="Proteomes" id="UP000245207">
    <property type="component" value="Unassembled WGS sequence"/>
</dbReference>
<evidence type="ECO:0000313" key="2">
    <source>
        <dbReference type="Proteomes" id="UP000245207"/>
    </source>
</evidence>
<dbReference type="InterPro" id="IPR026895">
    <property type="entry name" value="EMC1"/>
</dbReference>
<proteinExistence type="predicted"/>
<reference evidence="1 2" key="1">
    <citation type="journal article" date="2018" name="Mol. Plant">
        <title>The genome of Artemisia annua provides insight into the evolution of Asteraceae family and artemisinin biosynthesis.</title>
        <authorList>
            <person name="Shen Q."/>
            <person name="Zhang L."/>
            <person name="Liao Z."/>
            <person name="Wang S."/>
            <person name="Yan T."/>
            <person name="Shi P."/>
            <person name="Liu M."/>
            <person name="Fu X."/>
            <person name="Pan Q."/>
            <person name="Wang Y."/>
            <person name="Lv Z."/>
            <person name="Lu X."/>
            <person name="Zhang F."/>
            <person name="Jiang W."/>
            <person name="Ma Y."/>
            <person name="Chen M."/>
            <person name="Hao X."/>
            <person name="Li L."/>
            <person name="Tang Y."/>
            <person name="Lv G."/>
            <person name="Zhou Y."/>
            <person name="Sun X."/>
            <person name="Brodelius P.E."/>
            <person name="Rose J.K.C."/>
            <person name="Tang K."/>
        </authorList>
    </citation>
    <scope>NUCLEOTIDE SEQUENCE [LARGE SCALE GENOMIC DNA]</scope>
    <source>
        <strain evidence="2">cv. Huhao1</strain>
        <tissue evidence="1">Leaf</tissue>
    </source>
</reference>
<dbReference type="GO" id="GO:0034975">
    <property type="term" value="P:protein folding in endoplasmic reticulum"/>
    <property type="evidence" value="ECO:0007669"/>
    <property type="project" value="TreeGrafter"/>
</dbReference>
<dbReference type="EMBL" id="PKPP01007147">
    <property type="protein sequence ID" value="PWA54219.1"/>
    <property type="molecule type" value="Genomic_DNA"/>
</dbReference>